<accession>A0A392UNV2</accession>
<protein>
    <submittedName>
        <fullName evidence="1">Uncharacterized protein</fullName>
    </submittedName>
</protein>
<reference evidence="1 2" key="1">
    <citation type="journal article" date="2018" name="Front. Plant Sci.">
        <title>Red Clover (Trifolium pratense) and Zigzag Clover (T. medium) - A Picture of Genomic Similarities and Differences.</title>
        <authorList>
            <person name="Dluhosova J."/>
            <person name="Istvanek J."/>
            <person name="Nedelnik J."/>
            <person name="Repkova J."/>
        </authorList>
    </citation>
    <scope>NUCLEOTIDE SEQUENCE [LARGE SCALE GENOMIC DNA]</scope>
    <source>
        <strain evidence="2">cv. 10/8</strain>
        <tissue evidence="1">Leaf</tissue>
    </source>
</reference>
<name>A0A392UNV2_9FABA</name>
<dbReference type="AlphaFoldDB" id="A0A392UNV2"/>
<feature type="non-terminal residue" evidence="1">
    <location>
        <position position="1"/>
    </location>
</feature>
<sequence>IHDTSIDCTVHKSSISVDPSFGCGMFPSINPHLRRARNEVFIAFAHSS</sequence>
<dbReference type="EMBL" id="LXQA010875579">
    <property type="protein sequence ID" value="MCI75122.1"/>
    <property type="molecule type" value="Genomic_DNA"/>
</dbReference>
<dbReference type="Proteomes" id="UP000265520">
    <property type="component" value="Unassembled WGS sequence"/>
</dbReference>
<keyword evidence="2" id="KW-1185">Reference proteome</keyword>
<organism evidence="1 2">
    <name type="scientific">Trifolium medium</name>
    <dbReference type="NCBI Taxonomy" id="97028"/>
    <lineage>
        <taxon>Eukaryota</taxon>
        <taxon>Viridiplantae</taxon>
        <taxon>Streptophyta</taxon>
        <taxon>Embryophyta</taxon>
        <taxon>Tracheophyta</taxon>
        <taxon>Spermatophyta</taxon>
        <taxon>Magnoliopsida</taxon>
        <taxon>eudicotyledons</taxon>
        <taxon>Gunneridae</taxon>
        <taxon>Pentapetalae</taxon>
        <taxon>rosids</taxon>
        <taxon>fabids</taxon>
        <taxon>Fabales</taxon>
        <taxon>Fabaceae</taxon>
        <taxon>Papilionoideae</taxon>
        <taxon>50 kb inversion clade</taxon>
        <taxon>NPAAA clade</taxon>
        <taxon>Hologalegina</taxon>
        <taxon>IRL clade</taxon>
        <taxon>Trifolieae</taxon>
        <taxon>Trifolium</taxon>
    </lineage>
</organism>
<comment type="caution">
    <text evidence="1">The sequence shown here is derived from an EMBL/GenBank/DDBJ whole genome shotgun (WGS) entry which is preliminary data.</text>
</comment>
<evidence type="ECO:0000313" key="2">
    <source>
        <dbReference type="Proteomes" id="UP000265520"/>
    </source>
</evidence>
<proteinExistence type="predicted"/>
<evidence type="ECO:0000313" key="1">
    <source>
        <dbReference type="EMBL" id="MCI75122.1"/>
    </source>
</evidence>